<protein>
    <submittedName>
        <fullName evidence="1">Uncharacterized protein</fullName>
    </submittedName>
</protein>
<evidence type="ECO:0000313" key="1">
    <source>
        <dbReference type="EMBL" id="AUX39058.1"/>
    </source>
</evidence>
<dbReference type="AlphaFoldDB" id="A0A2L0EIC9"/>
<proteinExistence type="predicted"/>
<dbReference type="RefSeq" id="WP_104977084.1">
    <property type="nucleotide sequence ID" value="NZ_CP012673.1"/>
</dbReference>
<name>A0A2L0EIC9_SORCE</name>
<sequence>MLIRKSQILAFSEEIKRSFEEDLTRRLLRSRRQDRFTSLDDALPFVQGEIQRALLHGITSEEALEKYVAASWLMGAPIDQHNERLRRLIGDVDLAQYHRAMSALAYAEERSGAPDV</sequence>
<accession>A0A2L0EIC9</accession>
<dbReference type="Proteomes" id="UP000238348">
    <property type="component" value="Chromosome"/>
</dbReference>
<organism evidence="1 2">
    <name type="scientific">Sorangium cellulosum</name>
    <name type="common">Polyangium cellulosum</name>
    <dbReference type="NCBI Taxonomy" id="56"/>
    <lineage>
        <taxon>Bacteria</taxon>
        <taxon>Pseudomonadati</taxon>
        <taxon>Myxococcota</taxon>
        <taxon>Polyangia</taxon>
        <taxon>Polyangiales</taxon>
        <taxon>Polyangiaceae</taxon>
        <taxon>Sorangium</taxon>
    </lineage>
</organism>
<reference evidence="1 2" key="1">
    <citation type="submission" date="2015-09" db="EMBL/GenBank/DDBJ databases">
        <title>Sorangium comparison.</title>
        <authorList>
            <person name="Zaburannyi N."/>
            <person name="Bunk B."/>
            <person name="Overmann J."/>
            <person name="Mueller R."/>
        </authorList>
    </citation>
    <scope>NUCLEOTIDE SEQUENCE [LARGE SCALE GENOMIC DNA]</scope>
    <source>
        <strain evidence="1 2">So ce26</strain>
    </source>
</reference>
<dbReference type="OrthoDB" id="9875562at2"/>
<dbReference type="EMBL" id="CP012673">
    <property type="protein sequence ID" value="AUX39058.1"/>
    <property type="molecule type" value="Genomic_DNA"/>
</dbReference>
<evidence type="ECO:0000313" key="2">
    <source>
        <dbReference type="Proteomes" id="UP000238348"/>
    </source>
</evidence>
<gene>
    <name evidence="1" type="ORF">SOCE26_004400</name>
</gene>